<dbReference type="SUPFAM" id="SSF81383">
    <property type="entry name" value="F-box domain"/>
    <property type="match status" value="1"/>
</dbReference>
<dbReference type="SMART" id="SM00256">
    <property type="entry name" value="FBOX"/>
    <property type="match status" value="1"/>
</dbReference>
<dbReference type="PROSITE" id="PS50082">
    <property type="entry name" value="WD_REPEATS_2"/>
    <property type="match status" value="4"/>
</dbReference>
<dbReference type="Pfam" id="PF12937">
    <property type="entry name" value="F-box-like"/>
    <property type="match status" value="1"/>
</dbReference>
<dbReference type="InterPro" id="IPR019775">
    <property type="entry name" value="WD40_repeat_CS"/>
</dbReference>
<dbReference type="PROSITE" id="PS50294">
    <property type="entry name" value="WD_REPEATS_REGION"/>
    <property type="match status" value="3"/>
</dbReference>
<feature type="region of interest" description="Disordered" evidence="5">
    <location>
        <begin position="243"/>
        <end position="279"/>
    </location>
</feature>
<dbReference type="Gene3D" id="2.130.10.10">
    <property type="entry name" value="YVTN repeat-like/Quinoprotein amine dehydrogenase"/>
    <property type="match status" value="2"/>
</dbReference>
<dbReference type="PANTHER" id="PTHR14604:SF4">
    <property type="entry name" value="F-BOX DOMAIN-CONTAINING PROTEIN"/>
    <property type="match status" value="1"/>
</dbReference>
<dbReference type="PRINTS" id="PR00320">
    <property type="entry name" value="GPROTEINBRPT"/>
</dbReference>
<feature type="compositionally biased region" description="Low complexity" evidence="5">
    <location>
        <begin position="762"/>
        <end position="772"/>
    </location>
</feature>
<evidence type="ECO:0000256" key="5">
    <source>
        <dbReference type="SAM" id="MobiDB-lite"/>
    </source>
</evidence>
<feature type="repeat" description="WD" evidence="4">
    <location>
        <begin position="339"/>
        <end position="378"/>
    </location>
</feature>
<dbReference type="InterPro" id="IPR036322">
    <property type="entry name" value="WD40_repeat_dom_sf"/>
</dbReference>
<evidence type="ECO:0000259" key="6">
    <source>
        <dbReference type="PROSITE" id="PS50181"/>
    </source>
</evidence>
<reference evidence="7" key="2">
    <citation type="submission" date="2023-05" db="EMBL/GenBank/DDBJ databases">
        <authorList>
            <consortium name="Lawrence Berkeley National Laboratory"/>
            <person name="Steindorff A."/>
            <person name="Hensen N."/>
            <person name="Bonometti L."/>
            <person name="Westerberg I."/>
            <person name="Brannstrom I.O."/>
            <person name="Guillou S."/>
            <person name="Cros-Aarteil S."/>
            <person name="Calhoun S."/>
            <person name="Haridas S."/>
            <person name="Kuo A."/>
            <person name="Mondo S."/>
            <person name="Pangilinan J."/>
            <person name="Riley R."/>
            <person name="Labutti K."/>
            <person name="Andreopoulos B."/>
            <person name="Lipzen A."/>
            <person name="Chen C."/>
            <person name="Yanf M."/>
            <person name="Daum C."/>
            <person name="Ng V."/>
            <person name="Clum A."/>
            <person name="Ohm R."/>
            <person name="Martin F."/>
            <person name="Silar P."/>
            <person name="Natvig D."/>
            <person name="Lalanne C."/>
            <person name="Gautier V."/>
            <person name="Ament-Velasquez S.L."/>
            <person name="Kruys A."/>
            <person name="Hutchinson M.I."/>
            <person name="Powell A.J."/>
            <person name="Barry K."/>
            <person name="Miller A.N."/>
            <person name="Grigoriev I.V."/>
            <person name="Debuchy R."/>
            <person name="Gladieux P."/>
            <person name="Thoren M.H."/>
            <person name="Johannesson H."/>
        </authorList>
    </citation>
    <scope>NUCLEOTIDE SEQUENCE</scope>
    <source>
        <strain evidence="7">CBS 103.79</strain>
    </source>
</reference>
<feature type="region of interest" description="Disordered" evidence="5">
    <location>
        <begin position="861"/>
        <end position="913"/>
    </location>
</feature>
<dbReference type="InterPro" id="IPR020472">
    <property type="entry name" value="WD40_PAC1"/>
</dbReference>
<dbReference type="Gene3D" id="1.20.1280.50">
    <property type="match status" value="1"/>
</dbReference>
<dbReference type="InterPro" id="IPR001810">
    <property type="entry name" value="F-box_dom"/>
</dbReference>
<proteinExistence type="inferred from homology"/>
<dbReference type="PROSITE" id="PS00678">
    <property type="entry name" value="WD_REPEATS_1"/>
    <property type="match status" value="1"/>
</dbReference>
<keyword evidence="8" id="KW-1185">Reference proteome</keyword>
<comment type="caution">
    <text evidence="7">The sequence shown here is derived from an EMBL/GenBank/DDBJ whole genome shotgun (WGS) entry which is preliminary data.</text>
</comment>
<accession>A0AAN6RVL7</accession>
<dbReference type="InterPro" id="IPR050995">
    <property type="entry name" value="WD-F-box_domain-protein"/>
</dbReference>
<reference evidence="7" key="1">
    <citation type="journal article" date="2023" name="Mol. Phylogenet. Evol.">
        <title>Genome-scale phylogeny and comparative genomics of the fungal order Sordariales.</title>
        <authorList>
            <person name="Hensen N."/>
            <person name="Bonometti L."/>
            <person name="Westerberg I."/>
            <person name="Brannstrom I.O."/>
            <person name="Guillou S."/>
            <person name="Cros-Aarteil S."/>
            <person name="Calhoun S."/>
            <person name="Haridas S."/>
            <person name="Kuo A."/>
            <person name="Mondo S."/>
            <person name="Pangilinan J."/>
            <person name="Riley R."/>
            <person name="LaButti K."/>
            <person name="Andreopoulos B."/>
            <person name="Lipzen A."/>
            <person name="Chen C."/>
            <person name="Yan M."/>
            <person name="Daum C."/>
            <person name="Ng V."/>
            <person name="Clum A."/>
            <person name="Steindorff A."/>
            <person name="Ohm R.A."/>
            <person name="Martin F."/>
            <person name="Silar P."/>
            <person name="Natvig D.O."/>
            <person name="Lalanne C."/>
            <person name="Gautier V."/>
            <person name="Ament-Velasquez S.L."/>
            <person name="Kruys A."/>
            <person name="Hutchinson M.I."/>
            <person name="Powell A.J."/>
            <person name="Barry K."/>
            <person name="Miller A.N."/>
            <person name="Grigoriev I.V."/>
            <person name="Debuchy R."/>
            <person name="Gladieux P."/>
            <person name="Hiltunen Thoren M."/>
            <person name="Johannesson H."/>
        </authorList>
    </citation>
    <scope>NUCLEOTIDE SEQUENCE</scope>
    <source>
        <strain evidence="7">CBS 103.79</strain>
    </source>
</reference>
<evidence type="ECO:0000313" key="8">
    <source>
        <dbReference type="Proteomes" id="UP001303889"/>
    </source>
</evidence>
<dbReference type="AlphaFoldDB" id="A0AAN6RVL7"/>
<dbReference type="InterPro" id="IPR015943">
    <property type="entry name" value="WD40/YVTN_repeat-like_dom_sf"/>
</dbReference>
<evidence type="ECO:0000256" key="2">
    <source>
        <dbReference type="ARBA" id="ARBA00022574"/>
    </source>
</evidence>
<feature type="region of interest" description="Disordered" evidence="5">
    <location>
        <begin position="730"/>
        <end position="774"/>
    </location>
</feature>
<comment type="similarity">
    <text evidence="1">Belongs to the WD repeat MET30/SCONB/SCON-2 family.</text>
</comment>
<dbReference type="EMBL" id="MU855398">
    <property type="protein sequence ID" value="KAK3904414.1"/>
    <property type="molecule type" value="Genomic_DNA"/>
</dbReference>
<feature type="repeat" description="WD" evidence="4">
    <location>
        <begin position="500"/>
        <end position="530"/>
    </location>
</feature>
<feature type="region of interest" description="Disordered" evidence="5">
    <location>
        <begin position="932"/>
        <end position="966"/>
    </location>
</feature>
<dbReference type="InterPro" id="IPR001680">
    <property type="entry name" value="WD40_rpt"/>
</dbReference>
<organism evidence="7 8">
    <name type="scientific">Staphylotrichum tortipilum</name>
    <dbReference type="NCBI Taxonomy" id="2831512"/>
    <lineage>
        <taxon>Eukaryota</taxon>
        <taxon>Fungi</taxon>
        <taxon>Dikarya</taxon>
        <taxon>Ascomycota</taxon>
        <taxon>Pezizomycotina</taxon>
        <taxon>Sordariomycetes</taxon>
        <taxon>Sordariomycetidae</taxon>
        <taxon>Sordariales</taxon>
        <taxon>Chaetomiaceae</taxon>
        <taxon>Staphylotrichum</taxon>
    </lineage>
</organism>
<dbReference type="Proteomes" id="UP001303889">
    <property type="component" value="Unassembled WGS sequence"/>
</dbReference>
<protein>
    <recommendedName>
        <fullName evidence="6">F-box domain-containing protein</fullName>
    </recommendedName>
</protein>
<feature type="compositionally biased region" description="Low complexity" evidence="5">
    <location>
        <begin position="743"/>
        <end position="755"/>
    </location>
</feature>
<dbReference type="Pfam" id="PF00400">
    <property type="entry name" value="WD40"/>
    <property type="match status" value="5"/>
</dbReference>
<dbReference type="SUPFAM" id="SSF50978">
    <property type="entry name" value="WD40 repeat-like"/>
    <property type="match status" value="1"/>
</dbReference>
<feature type="region of interest" description="Disordered" evidence="5">
    <location>
        <begin position="208"/>
        <end position="228"/>
    </location>
</feature>
<keyword evidence="2 4" id="KW-0853">WD repeat</keyword>
<sequence length="1016" mass="110905">MDGFASLPDEGYSEDPLSGLSASSSFSLKLREDAVTALASARARDSFPPWLIQHISGLSKSRKTELAMAILNDLPTSVISQIVGNLYPRLYIDFIRYLPPEVCLRILEFLDPVSLINVARCCRQWHNLALDRKLWEQLYYLEGWKAQTDEIAAAIRDMNAPSPYSHGVLRRMQSQDDGHAHKKRAISLSPMLDADTDTVMLDAGGAAAATEEPAEMEPADTSIFGGPRKPTNGVAQRWGDVDMASAVSRPNSNSKGKGVDRGMGRAPSPGSADRSLTSKEPLLAASPRLAKSTLWVWDASSSRFKLNWKYLYTMRRRLESNWELGKYVNFQFPLPEHPEEGHGECVYILQFDRQYLVSGSRDRTIKVWDMKTRRCLRTLAKHRGSVLCLQFDSDPEEDLIVSGSSDSDVIIWRLSTGTPIQTLRSAHAESVLNVKFDKRVLVTCSKDKTIKIFNRKPLRHGELGYQVDQVGTALKDYGYSIPMTPDDYPVTPPWTMIGCLEGHSAAVNAVQIHDREIVSASGDRHIKVWDWPTHVCTRTIVGHNKGIACVQYDGRRIVSGSSDSEVKVFDRQTGLEVANLRAHSNLVRTVQAGFGDLPGSVEDDLEEAKKVDREYFKAVESGLLEERDRPRPGRRHGNAGSRRPEDICAYGAKLPPGGGGGRYGRIISGSYDASIVIWRRDKEGVWKDQHHFKQDTAAIAAMQQSRTQPLPPLHSVHGLAGRDTLRAMRAASNPGSGTVTPEAAGASTSAAANTAPRPPSAAAPEAGAGSAGQMLPPLSALTMELSQPDASPAQLRHAIDNAVQAGPMALSHAITAHPAILTYRNYVEGAIDRQQNPIARSRLRQTFSTALIRAQFEQGRQRREALRNQEAAAAASGSSSDGQAEGSAAPQPTTTQLTTAQRAAAAAHQAHAHVPPATTLHAAHAPLPSIATHTAGAAPAPPPQAQQAHQHHPHMAHAPPAAHDPHDAANAARVFKLQYDARRIICCSQRSVIVGWDFCNQDPELEEASRFFGRID</sequence>
<gene>
    <name evidence="7" type="ORF">C8A05DRAFT_31786</name>
</gene>
<feature type="repeat" description="WD" evidence="4">
    <location>
        <begin position="379"/>
        <end position="422"/>
    </location>
</feature>
<keyword evidence="3" id="KW-0677">Repeat</keyword>
<evidence type="ECO:0000256" key="3">
    <source>
        <dbReference type="ARBA" id="ARBA00022737"/>
    </source>
</evidence>
<dbReference type="PROSITE" id="PS50181">
    <property type="entry name" value="FBOX"/>
    <property type="match status" value="1"/>
</dbReference>
<dbReference type="CDD" id="cd00200">
    <property type="entry name" value="WD40"/>
    <property type="match status" value="1"/>
</dbReference>
<evidence type="ECO:0000313" key="7">
    <source>
        <dbReference type="EMBL" id="KAK3904414.1"/>
    </source>
</evidence>
<evidence type="ECO:0000256" key="4">
    <source>
        <dbReference type="PROSITE-ProRule" id="PRU00221"/>
    </source>
</evidence>
<dbReference type="SMART" id="SM00320">
    <property type="entry name" value="WD40"/>
    <property type="match status" value="6"/>
</dbReference>
<dbReference type="InterPro" id="IPR036047">
    <property type="entry name" value="F-box-like_dom_sf"/>
</dbReference>
<name>A0AAN6RVL7_9PEZI</name>
<feature type="domain" description="F-box" evidence="6">
    <location>
        <begin position="92"/>
        <end position="138"/>
    </location>
</feature>
<feature type="region of interest" description="Disordered" evidence="5">
    <location>
        <begin position="622"/>
        <end position="653"/>
    </location>
</feature>
<feature type="compositionally biased region" description="Low complexity" evidence="5">
    <location>
        <begin position="868"/>
        <end position="913"/>
    </location>
</feature>
<feature type="repeat" description="WD" evidence="4">
    <location>
        <begin position="540"/>
        <end position="579"/>
    </location>
</feature>
<dbReference type="PANTHER" id="PTHR14604">
    <property type="entry name" value="WD40 REPEAT PF20"/>
    <property type="match status" value="1"/>
</dbReference>
<evidence type="ECO:0000256" key="1">
    <source>
        <dbReference type="ARBA" id="ARBA00007968"/>
    </source>
</evidence>